<dbReference type="Gene3D" id="3.40.50.1820">
    <property type="entry name" value="alpha/beta hydrolase"/>
    <property type="match status" value="1"/>
</dbReference>
<reference evidence="3 4" key="1">
    <citation type="submission" date="2018-05" db="EMBL/GenBank/DDBJ databases">
        <title>Chitinophaga sp. K3CV102501T nov., isolated from isolated from a monsoon evergreen broad-leaved forest soil.</title>
        <authorList>
            <person name="Lv Y."/>
        </authorList>
    </citation>
    <scope>NUCLEOTIDE SEQUENCE [LARGE SCALE GENOMIC DNA]</scope>
    <source>
        <strain evidence="3 4">GDMCC 1.1325</strain>
    </source>
</reference>
<dbReference type="InterPro" id="IPR001031">
    <property type="entry name" value="Thioesterase"/>
</dbReference>
<comment type="similarity">
    <text evidence="1">Belongs to the thioesterase family.</text>
</comment>
<sequence>MRGKFDPMEKINLFCLPFAGGSKYSYRLYEEHLPSFLNIIPLEYPGRGTRMGEPLKEDVNQLVNDLYLQIADKLDRSAYAIYGHSMGGLMSYLLTRKILEKRRTPPLHLFITGTSGPGALSRTEKKRHLLDKRSFIEEIRNLNGSPDEILQNDELLDFIEPILRADFKVSENYAHSSISPLNIPITVITGTREEMKPEDIQLWQQETLVPVDFRRMPGHHFFIFKYPYEIVGIIAKKLLVHHKSYQL</sequence>
<keyword evidence="4" id="KW-1185">Reference proteome</keyword>
<name>A0A365XUV5_9BACT</name>
<evidence type="ECO:0000313" key="3">
    <source>
        <dbReference type="EMBL" id="RBL90129.1"/>
    </source>
</evidence>
<dbReference type="AlphaFoldDB" id="A0A365XUV5"/>
<dbReference type="EMBL" id="QFFJ01000002">
    <property type="protein sequence ID" value="RBL90129.1"/>
    <property type="molecule type" value="Genomic_DNA"/>
</dbReference>
<evidence type="ECO:0000313" key="4">
    <source>
        <dbReference type="Proteomes" id="UP000253410"/>
    </source>
</evidence>
<gene>
    <name evidence="3" type="ORF">DF182_27055</name>
</gene>
<accession>A0A365XUV5</accession>
<dbReference type="PANTHER" id="PTHR11487:SF0">
    <property type="entry name" value="S-ACYL FATTY ACID SYNTHASE THIOESTERASE, MEDIUM CHAIN"/>
    <property type="match status" value="1"/>
</dbReference>
<dbReference type="Proteomes" id="UP000253410">
    <property type="component" value="Unassembled WGS sequence"/>
</dbReference>
<dbReference type="OrthoDB" id="2213423at2"/>
<proteinExistence type="inferred from homology"/>
<dbReference type="Pfam" id="PF00975">
    <property type="entry name" value="Thioesterase"/>
    <property type="match status" value="1"/>
</dbReference>
<dbReference type="PANTHER" id="PTHR11487">
    <property type="entry name" value="THIOESTERASE"/>
    <property type="match status" value="1"/>
</dbReference>
<organism evidence="3 4">
    <name type="scientific">Chitinophaga flava</name>
    <dbReference type="NCBI Taxonomy" id="2259036"/>
    <lineage>
        <taxon>Bacteria</taxon>
        <taxon>Pseudomonadati</taxon>
        <taxon>Bacteroidota</taxon>
        <taxon>Chitinophagia</taxon>
        <taxon>Chitinophagales</taxon>
        <taxon>Chitinophagaceae</taxon>
        <taxon>Chitinophaga</taxon>
    </lineage>
</organism>
<evidence type="ECO:0000259" key="2">
    <source>
        <dbReference type="Pfam" id="PF00975"/>
    </source>
</evidence>
<dbReference type="SUPFAM" id="SSF53474">
    <property type="entry name" value="alpha/beta-Hydrolases"/>
    <property type="match status" value="1"/>
</dbReference>
<dbReference type="GO" id="GO:0008610">
    <property type="term" value="P:lipid biosynthetic process"/>
    <property type="evidence" value="ECO:0007669"/>
    <property type="project" value="TreeGrafter"/>
</dbReference>
<protein>
    <submittedName>
        <fullName evidence="3">Thioesterase</fullName>
    </submittedName>
</protein>
<feature type="domain" description="Thioesterase" evidence="2">
    <location>
        <begin position="13"/>
        <end position="237"/>
    </location>
</feature>
<dbReference type="InterPro" id="IPR029058">
    <property type="entry name" value="AB_hydrolase_fold"/>
</dbReference>
<comment type="caution">
    <text evidence="3">The sequence shown here is derived from an EMBL/GenBank/DDBJ whole genome shotgun (WGS) entry which is preliminary data.</text>
</comment>
<dbReference type="InterPro" id="IPR012223">
    <property type="entry name" value="TEII"/>
</dbReference>
<evidence type="ECO:0000256" key="1">
    <source>
        <dbReference type="ARBA" id="ARBA00007169"/>
    </source>
</evidence>